<dbReference type="GO" id="GO:0006950">
    <property type="term" value="P:response to stress"/>
    <property type="evidence" value="ECO:0007669"/>
    <property type="project" value="TreeGrafter"/>
</dbReference>
<organism evidence="3 4">
    <name type="scientific">Rhodococcus spelaei</name>
    <dbReference type="NCBI Taxonomy" id="2546320"/>
    <lineage>
        <taxon>Bacteria</taxon>
        <taxon>Bacillati</taxon>
        <taxon>Actinomycetota</taxon>
        <taxon>Actinomycetes</taxon>
        <taxon>Mycobacteriales</taxon>
        <taxon>Nocardiaceae</taxon>
        <taxon>Rhodococcus</taxon>
    </lineage>
</organism>
<evidence type="ECO:0000313" key="4">
    <source>
        <dbReference type="Proteomes" id="UP000316256"/>
    </source>
</evidence>
<keyword evidence="4" id="KW-1185">Reference proteome</keyword>
<evidence type="ECO:0000313" key="3">
    <source>
        <dbReference type="EMBL" id="TQF69108.1"/>
    </source>
</evidence>
<sequence length="152" mass="16227">MTAVESDPLALDRQVCFALAVANRAVLSVYRPLLEPMGLTHPQYLVMLALWGEAPMSVKSIGAALQLDSPTLSPLLKRLEASGLITRSRSTEDERSLVVDLTDAGRDLRAQAELIPPAVVAALGVGLPQLEELHRVLTDINKAALEAGALNP</sequence>
<protein>
    <submittedName>
        <fullName evidence="3">MarR family transcriptional regulator</fullName>
    </submittedName>
</protein>
<name>A0A541BA56_9NOCA</name>
<dbReference type="InterPro" id="IPR036388">
    <property type="entry name" value="WH-like_DNA-bd_sf"/>
</dbReference>
<comment type="subcellular location">
    <subcellularLocation>
        <location evidence="1">Cytoplasm</location>
    </subcellularLocation>
</comment>
<dbReference type="PANTHER" id="PTHR33164:SF5">
    <property type="entry name" value="ORGANIC HYDROPEROXIDE RESISTANCE TRANSCRIPTIONAL REGULATOR"/>
    <property type="match status" value="1"/>
</dbReference>
<feature type="domain" description="HTH marR-type" evidence="2">
    <location>
        <begin position="12"/>
        <end position="142"/>
    </location>
</feature>
<comment type="caution">
    <text evidence="3">The sequence shown here is derived from an EMBL/GenBank/DDBJ whole genome shotgun (WGS) entry which is preliminary data.</text>
</comment>
<dbReference type="PROSITE" id="PS50995">
    <property type="entry name" value="HTH_MARR_2"/>
    <property type="match status" value="1"/>
</dbReference>
<dbReference type="Proteomes" id="UP000316256">
    <property type="component" value="Unassembled WGS sequence"/>
</dbReference>
<dbReference type="OrthoDB" id="9806864at2"/>
<dbReference type="SUPFAM" id="SSF46785">
    <property type="entry name" value="Winged helix' DNA-binding domain"/>
    <property type="match status" value="1"/>
</dbReference>
<dbReference type="Pfam" id="PF01047">
    <property type="entry name" value="MarR"/>
    <property type="match status" value="1"/>
</dbReference>
<dbReference type="AlphaFoldDB" id="A0A541BA56"/>
<dbReference type="InterPro" id="IPR039422">
    <property type="entry name" value="MarR/SlyA-like"/>
</dbReference>
<dbReference type="InterPro" id="IPR000835">
    <property type="entry name" value="HTH_MarR-typ"/>
</dbReference>
<dbReference type="SMART" id="SM00347">
    <property type="entry name" value="HTH_MARR"/>
    <property type="match status" value="1"/>
</dbReference>
<dbReference type="GO" id="GO:0005737">
    <property type="term" value="C:cytoplasm"/>
    <property type="evidence" value="ECO:0007669"/>
    <property type="project" value="UniProtKB-SubCell"/>
</dbReference>
<dbReference type="RefSeq" id="WP_142098629.1">
    <property type="nucleotide sequence ID" value="NZ_VIGH01000004.1"/>
</dbReference>
<proteinExistence type="predicted"/>
<dbReference type="GO" id="GO:0003700">
    <property type="term" value="F:DNA-binding transcription factor activity"/>
    <property type="evidence" value="ECO:0007669"/>
    <property type="project" value="InterPro"/>
</dbReference>
<reference evidence="3 4" key="1">
    <citation type="submission" date="2019-06" db="EMBL/GenBank/DDBJ databases">
        <title>Rhodococcus spaelei sp. nov., isolated from a cave.</title>
        <authorList>
            <person name="Lee S.D."/>
        </authorList>
    </citation>
    <scope>NUCLEOTIDE SEQUENCE [LARGE SCALE GENOMIC DNA]</scope>
    <source>
        <strain evidence="3 4">C9-5</strain>
    </source>
</reference>
<accession>A0A541BA56</accession>
<dbReference type="EMBL" id="VIGH01000004">
    <property type="protein sequence ID" value="TQF69108.1"/>
    <property type="molecule type" value="Genomic_DNA"/>
</dbReference>
<evidence type="ECO:0000259" key="2">
    <source>
        <dbReference type="PROSITE" id="PS50995"/>
    </source>
</evidence>
<dbReference type="InterPro" id="IPR036390">
    <property type="entry name" value="WH_DNA-bd_sf"/>
</dbReference>
<gene>
    <name evidence="3" type="ORF">FK531_10075</name>
</gene>
<dbReference type="PRINTS" id="PR00598">
    <property type="entry name" value="HTHMARR"/>
</dbReference>
<dbReference type="Gene3D" id="1.10.10.10">
    <property type="entry name" value="Winged helix-like DNA-binding domain superfamily/Winged helix DNA-binding domain"/>
    <property type="match status" value="1"/>
</dbReference>
<evidence type="ECO:0000256" key="1">
    <source>
        <dbReference type="ARBA" id="ARBA00004496"/>
    </source>
</evidence>
<dbReference type="PANTHER" id="PTHR33164">
    <property type="entry name" value="TRANSCRIPTIONAL REGULATOR, MARR FAMILY"/>
    <property type="match status" value="1"/>
</dbReference>